<dbReference type="Pfam" id="PF08448">
    <property type="entry name" value="PAS_4"/>
    <property type="match status" value="3"/>
</dbReference>
<dbReference type="Proteomes" id="UP000011626">
    <property type="component" value="Unassembled WGS sequence"/>
</dbReference>
<dbReference type="eggNOG" id="arCOG08095">
    <property type="taxonomic scope" value="Archaea"/>
</dbReference>
<dbReference type="PROSITE" id="PS50113">
    <property type="entry name" value="PAC"/>
    <property type="match status" value="4"/>
</dbReference>
<sequence length="1427" mass="158463">MESHGLTESLRETLAVFDGDGEPRTTSEVADRLGLGRRSTYDRLDRLVDGDHLRTKKVGASARVWWRVPDPVVARVEGSDWPAVAESLVSDVLRTVDVAVFVLDADYEVAWVNDAVERYFGVDRAAALGRDKRALLDERIAPVVADSSAFADRVLATYDGDEVGEQRFECRVTAGDGRAERWLEHRSRPIESGAYAGGRVELYVDVTERKRAELTQRDRRDQFESLVDAVDEYAIFRLDTDGRVRTWNPGATRLKGYDPDAIVGEHLSTFYTEADREAGVPERNLAAAAERGWIEDEGWRVRADGTRFWANVTLTAIYDDDGDLEGFAKVTRDMTERREFERELQRERDLLERVFDAIPVGVAVLDEGGEAVRMNDRTRRYLGSDDSTDQSSDGGSTLLPEGTVFDEDGDPVPPGERPHERALRSGDPVRDWVGRFDLPGAGKRWLSISAVPLTDDTGAVERVVVTADDVTQLKEQAERLERRREGLEHELDDMLERVDDGFFALDDDWRFTYANERAAGLLGRDRPELVGRSIWDAFPEAMGTAFQRQYERARETDESVAFEAYFPPLSAWFEVSAYPSETGLSVYFRDVTERKARERELERYERIVETVEDGIYVVDEDGYFTQVNETYAAMVGRDPEALVGQHVSTVVDEGAIDAARRLEDALTVDERATATLEATLTDADGEEWIGEATFSLMDADARPGEAGDAAHERIAVVRDVTERRERERELEQYERLVETVDDGIYAVDDDGRFVLVNGAFCEMLGYERERLLGMEATAIYDEEYAPIVEERAEAVAVGERDTATIQFELQRKDGTVVPVETRYEPFPYGDGTGRCGVVRDISERLERERELQRRVRQQAVVTDLGQRALEERDLDALMAEAAEQVATTLGNDYCKVLELDEAGEELLLRQGVGWDEGIAGETTVSAVEDDSQAAYTLRSGDPVVVEDLRAEARFSGPDLLRDHDVRSGISVVIGSPDGPWGILGTHDTDAATPSEQDVNFVQSVATVLATAINRHRYEARLVRQREQLAALNSLNEVVNGITDAVIAQSTREEIERSVCEYLAAADTYKFAWIGEVDTDSRTVEPRAKAGTDGYLEGITISVDPGDDRSGGPTGRAFQTGEVQVTRDIQANETHDPWRERVDSYGVRSSAAIPIVHEGTTYGVLNVYAGRPGAFEAQERTVLAQLGEVVGHAIAAAERKQALLSDEVVELEFQIADFFEALGLPEQPVGRFSFDHVVSVADDDFLVHGTTSPEAVGTLGDLVDHLPHWADVSFQDPDADDDGERGFELRLVEPPVLSAVASLGGSVETAVVEDGDYRLALHVSPNTDVRQVIDAVTEAYPEATMLRRQQVTKGDARARPTRSLLEGLTDRQRTTLEAAYYAGFFEWPRDASGEDVAESLQVSPPTFHQHLRKAEGKVFGGLFEGAAD</sequence>
<dbReference type="SMART" id="SM00065">
    <property type="entry name" value="GAF"/>
    <property type="match status" value="2"/>
</dbReference>
<dbReference type="SMART" id="SM00086">
    <property type="entry name" value="PAC"/>
    <property type="match status" value="4"/>
</dbReference>
<dbReference type="InterPro" id="IPR031803">
    <property type="entry name" value="BAT_GAF/HTH-assoc"/>
</dbReference>
<dbReference type="PROSITE" id="PS50112">
    <property type="entry name" value="PAS"/>
    <property type="match status" value="5"/>
</dbReference>
<keyword evidence="1" id="KW-0805">Transcription regulation</keyword>
<dbReference type="InterPro" id="IPR000014">
    <property type="entry name" value="PAS"/>
</dbReference>
<accession>M0CW77</accession>
<proteinExistence type="predicted"/>
<protein>
    <submittedName>
        <fullName evidence="7">PAS domain S-box</fullName>
    </submittedName>
</protein>
<dbReference type="STRING" id="797114.C475_06165"/>
<dbReference type="PATRIC" id="fig|797114.5.peg.1260"/>
<feature type="coiled-coil region" evidence="3">
    <location>
        <begin position="463"/>
        <end position="497"/>
    </location>
</feature>
<dbReference type="GO" id="GO:0006355">
    <property type="term" value="P:regulation of DNA-templated transcription"/>
    <property type="evidence" value="ECO:0007669"/>
    <property type="project" value="InterPro"/>
</dbReference>
<dbReference type="OrthoDB" id="205707at2157"/>
<dbReference type="Pfam" id="PF04967">
    <property type="entry name" value="HTH_10"/>
    <property type="match status" value="1"/>
</dbReference>
<dbReference type="InterPro" id="IPR029016">
    <property type="entry name" value="GAF-like_dom_sf"/>
</dbReference>
<dbReference type="SUPFAM" id="SSF55785">
    <property type="entry name" value="PYP-like sensor domain (PAS domain)"/>
    <property type="match status" value="6"/>
</dbReference>
<comment type="caution">
    <text evidence="7">The sequence shown here is derived from an EMBL/GenBank/DDBJ whole genome shotgun (WGS) entry which is preliminary data.</text>
</comment>
<evidence type="ECO:0000256" key="2">
    <source>
        <dbReference type="ARBA" id="ARBA00023163"/>
    </source>
</evidence>
<dbReference type="SMART" id="SM00091">
    <property type="entry name" value="PAS"/>
    <property type="match status" value="6"/>
</dbReference>
<dbReference type="Pfam" id="PF00989">
    <property type="entry name" value="PAS"/>
    <property type="match status" value="2"/>
</dbReference>
<dbReference type="InterPro" id="IPR000700">
    <property type="entry name" value="PAS-assoc_C"/>
</dbReference>
<dbReference type="InterPro" id="IPR035965">
    <property type="entry name" value="PAS-like_dom_sf"/>
</dbReference>
<dbReference type="Pfam" id="PF13185">
    <property type="entry name" value="GAF_2"/>
    <property type="match status" value="1"/>
</dbReference>
<feature type="domain" description="PAC" evidence="6">
    <location>
        <begin position="294"/>
        <end position="346"/>
    </location>
</feature>
<keyword evidence="2" id="KW-0804">Transcription</keyword>
<feature type="domain" description="PAC" evidence="6">
    <location>
        <begin position="803"/>
        <end position="853"/>
    </location>
</feature>
<dbReference type="Gene3D" id="3.30.450.40">
    <property type="match status" value="2"/>
</dbReference>
<dbReference type="Pfam" id="PF01590">
    <property type="entry name" value="GAF"/>
    <property type="match status" value="1"/>
</dbReference>
<dbReference type="InterPro" id="IPR013767">
    <property type="entry name" value="PAS_fold"/>
</dbReference>
<dbReference type="PANTHER" id="PTHR44757">
    <property type="entry name" value="DIGUANYLATE CYCLASE DGCP"/>
    <property type="match status" value="1"/>
</dbReference>
<evidence type="ECO:0000256" key="3">
    <source>
        <dbReference type="SAM" id="Coils"/>
    </source>
</evidence>
<keyword evidence="8" id="KW-1185">Reference proteome</keyword>
<dbReference type="eggNOG" id="arCOG06918">
    <property type="taxonomic scope" value="Archaea"/>
</dbReference>
<dbReference type="InterPro" id="IPR003018">
    <property type="entry name" value="GAF"/>
</dbReference>
<feature type="domain" description="PAS" evidence="5">
    <location>
        <begin position="85"/>
        <end position="142"/>
    </location>
</feature>
<dbReference type="CDD" id="cd00130">
    <property type="entry name" value="PAS"/>
    <property type="match status" value="6"/>
</dbReference>
<dbReference type="InterPro" id="IPR007050">
    <property type="entry name" value="HTH_bacterioopsin"/>
</dbReference>
<evidence type="ECO:0000256" key="1">
    <source>
        <dbReference type="ARBA" id="ARBA00023015"/>
    </source>
</evidence>
<dbReference type="eggNOG" id="arCOG02369">
    <property type="taxonomic scope" value="Archaea"/>
</dbReference>
<dbReference type="InterPro" id="IPR001610">
    <property type="entry name" value="PAC"/>
</dbReference>
<dbReference type="NCBIfam" id="TIGR00229">
    <property type="entry name" value="sensory_box"/>
    <property type="match status" value="4"/>
</dbReference>
<dbReference type="PANTHER" id="PTHR44757:SF2">
    <property type="entry name" value="BIOFILM ARCHITECTURE MAINTENANCE PROTEIN MBAA"/>
    <property type="match status" value="1"/>
</dbReference>
<feature type="domain" description="PAS" evidence="5">
    <location>
        <begin position="600"/>
        <end position="669"/>
    </location>
</feature>
<feature type="domain" description="PAS" evidence="5">
    <location>
        <begin position="219"/>
        <end position="292"/>
    </location>
</feature>
<gene>
    <name evidence="7" type="ORF">C475_06165</name>
</gene>
<keyword evidence="3" id="KW-0175">Coiled coil</keyword>
<dbReference type="InterPro" id="IPR013656">
    <property type="entry name" value="PAS_4"/>
</dbReference>
<feature type="domain" description="PAC" evidence="6">
    <location>
        <begin position="674"/>
        <end position="732"/>
    </location>
</feature>
<organism evidence="7 8">
    <name type="scientific">Halosimplex carlsbadense 2-9-1</name>
    <dbReference type="NCBI Taxonomy" id="797114"/>
    <lineage>
        <taxon>Archaea</taxon>
        <taxon>Methanobacteriati</taxon>
        <taxon>Methanobacteriota</taxon>
        <taxon>Stenosarchaea group</taxon>
        <taxon>Halobacteria</taxon>
        <taxon>Halobacteriales</taxon>
        <taxon>Haloarculaceae</taxon>
        <taxon>Halosimplex</taxon>
    </lineage>
</organism>
<dbReference type="eggNOG" id="arCOG02276">
    <property type="taxonomic scope" value="Archaea"/>
</dbReference>
<dbReference type="SUPFAM" id="SSF55781">
    <property type="entry name" value="GAF domain-like"/>
    <property type="match status" value="2"/>
</dbReference>
<dbReference type="Gene3D" id="3.30.450.20">
    <property type="entry name" value="PAS domain"/>
    <property type="match status" value="6"/>
</dbReference>
<evidence type="ECO:0000313" key="7">
    <source>
        <dbReference type="EMBL" id="ELZ27481.1"/>
    </source>
</evidence>
<evidence type="ECO:0000259" key="6">
    <source>
        <dbReference type="PROSITE" id="PS50113"/>
    </source>
</evidence>
<dbReference type="EMBL" id="AOIU01000013">
    <property type="protein sequence ID" value="ELZ27481.1"/>
    <property type="molecule type" value="Genomic_DNA"/>
</dbReference>
<feature type="domain" description="PAS" evidence="5">
    <location>
        <begin position="487"/>
        <end position="557"/>
    </location>
</feature>
<feature type="domain" description="PAC" evidence="6">
    <location>
        <begin position="430"/>
        <end position="482"/>
    </location>
</feature>
<dbReference type="InterPro" id="IPR052155">
    <property type="entry name" value="Biofilm_reg_signaling"/>
</dbReference>
<name>M0CW77_9EURY</name>
<dbReference type="Pfam" id="PF13426">
    <property type="entry name" value="PAS_9"/>
    <property type="match status" value="1"/>
</dbReference>
<dbReference type="eggNOG" id="arCOG02330">
    <property type="taxonomic scope" value="Archaea"/>
</dbReference>
<feature type="domain" description="PAS" evidence="5">
    <location>
        <begin position="729"/>
        <end position="799"/>
    </location>
</feature>
<feature type="region of interest" description="Disordered" evidence="4">
    <location>
        <begin position="376"/>
        <end position="424"/>
    </location>
</feature>
<dbReference type="Pfam" id="PF15915">
    <property type="entry name" value="BAT"/>
    <property type="match status" value="1"/>
</dbReference>
<dbReference type="RefSeq" id="WP_006882905.1">
    <property type="nucleotide sequence ID" value="NZ_AOIU01000013.1"/>
</dbReference>
<evidence type="ECO:0000313" key="8">
    <source>
        <dbReference type="Proteomes" id="UP000011626"/>
    </source>
</evidence>
<evidence type="ECO:0000259" key="5">
    <source>
        <dbReference type="PROSITE" id="PS50112"/>
    </source>
</evidence>
<reference evidence="7 8" key="1">
    <citation type="journal article" date="2014" name="PLoS Genet.">
        <title>Phylogenetically driven sequencing of extremely halophilic archaea reveals strategies for static and dynamic osmo-response.</title>
        <authorList>
            <person name="Becker E.A."/>
            <person name="Seitzer P.M."/>
            <person name="Tritt A."/>
            <person name="Larsen D."/>
            <person name="Krusor M."/>
            <person name="Yao A.I."/>
            <person name="Wu D."/>
            <person name="Madern D."/>
            <person name="Eisen J.A."/>
            <person name="Darling A.E."/>
            <person name="Facciotti M.T."/>
        </authorList>
    </citation>
    <scope>NUCLEOTIDE SEQUENCE [LARGE SCALE GENOMIC DNA]</scope>
    <source>
        <strain evidence="7 8">2-9-1</strain>
    </source>
</reference>
<evidence type="ECO:0000256" key="4">
    <source>
        <dbReference type="SAM" id="MobiDB-lite"/>
    </source>
</evidence>